<dbReference type="EMBL" id="CP045913">
    <property type="protein sequence ID" value="QGH61594.1"/>
    <property type="molecule type" value="Genomic_DNA"/>
</dbReference>
<sequence>MSVRGYGIGEIKAEAAMTSDITLRKDISIEMLTDLMEAERRMMDVYTGMNRKYAPFGYSPVTGGPLTGGRYVFDSWENVKDYFRFTREELEFEPGVKFWDRPVFRHVDKHIWKVIGAHDFLPVDQHRINRFERWTYTADSSRVADVLSKAWPAMREEARHQGLAGVWLLHQPDEKQIAVLLLADTEQVTAQNGEGVAENALQQLAMVPSLGSHFPAIDGLKKAFDRTNMIMSSWLPLSRQQKGAPVANPMSPPLPMPEIPAQKV</sequence>
<proteinExistence type="predicted"/>
<evidence type="ECO:0000313" key="2">
    <source>
        <dbReference type="EMBL" id="QGH61594.1"/>
    </source>
</evidence>
<evidence type="ECO:0000313" key="3">
    <source>
        <dbReference type="Proteomes" id="UP000381260"/>
    </source>
</evidence>
<evidence type="ECO:0000256" key="1">
    <source>
        <dbReference type="SAM" id="MobiDB-lite"/>
    </source>
</evidence>
<protein>
    <submittedName>
        <fullName evidence="2">Uncharacterized protein</fullName>
    </submittedName>
</protein>
<dbReference type="Proteomes" id="UP000381260">
    <property type="component" value="Chromosome"/>
</dbReference>
<organism evidence="2 3">
    <name type="scientific">Serratia proteamaculans</name>
    <dbReference type="NCBI Taxonomy" id="28151"/>
    <lineage>
        <taxon>Bacteria</taxon>
        <taxon>Pseudomonadati</taxon>
        <taxon>Pseudomonadota</taxon>
        <taxon>Gammaproteobacteria</taxon>
        <taxon>Enterobacterales</taxon>
        <taxon>Yersiniaceae</taxon>
        <taxon>Serratia</taxon>
    </lineage>
</organism>
<accession>A0A5Q2VBN5</accession>
<gene>
    <name evidence="2" type="ORF">GHV41_12475</name>
</gene>
<dbReference type="AlphaFoldDB" id="A0A5Q2VBN5"/>
<name>A0A5Q2VBN5_SERPR</name>
<feature type="region of interest" description="Disordered" evidence="1">
    <location>
        <begin position="242"/>
        <end position="264"/>
    </location>
</feature>
<reference evidence="2 3" key="1">
    <citation type="submission" date="2019-11" db="EMBL/GenBank/DDBJ databases">
        <title>The Phosphoenolpyruvate Phosphotransferase System Regulates Serratia proteamaculans 336X Biofilm Formation and Wheat Roots colonization.</title>
        <authorList>
            <person name="Liu F."/>
        </authorList>
    </citation>
    <scope>NUCLEOTIDE SEQUENCE [LARGE SCALE GENOMIC DNA]</scope>
    <source>
        <strain evidence="2 3">336X</strain>
    </source>
</reference>
<dbReference type="RefSeq" id="WP_153858736.1">
    <property type="nucleotide sequence ID" value="NZ_CP045913.1"/>
</dbReference>